<evidence type="ECO:0000313" key="8">
    <source>
        <dbReference type="EMBL" id="GGH00374.1"/>
    </source>
</evidence>
<evidence type="ECO:0000256" key="4">
    <source>
        <dbReference type="ARBA" id="ARBA00023136"/>
    </source>
</evidence>
<dbReference type="InterPro" id="IPR003770">
    <property type="entry name" value="MLTG-like"/>
</dbReference>
<evidence type="ECO:0000256" key="5">
    <source>
        <dbReference type="ARBA" id="ARBA00023239"/>
    </source>
</evidence>
<dbReference type="CDD" id="cd08010">
    <property type="entry name" value="MltG_like"/>
    <property type="match status" value="1"/>
</dbReference>
<keyword evidence="5 7" id="KW-0456">Lyase</keyword>
<gene>
    <name evidence="8" type="primary">pabC</name>
    <name evidence="7" type="synonym">mltG</name>
    <name evidence="8" type="ORF">GCM10011416_18600</name>
</gene>
<keyword evidence="1 7" id="KW-1003">Cell membrane</keyword>
<dbReference type="EC" id="4.2.2.29" evidence="7"/>
<dbReference type="GO" id="GO:0009252">
    <property type="term" value="P:peptidoglycan biosynthetic process"/>
    <property type="evidence" value="ECO:0007669"/>
    <property type="project" value="UniProtKB-UniRule"/>
</dbReference>
<evidence type="ECO:0000256" key="1">
    <source>
        <dbReference type="ARBA" id="ARBA00022475"/>
    </source>
</evidence>
<comment type="catalytic activity">
    <reaction evidence="7">
        <text>a peptidoglycan chain = a peptidoglycan chain with N-acetyl-1,6-anhydromuramyl-[peptide] at the reducing end + a peptidoglycan chain with N-acetylglucosamine at the non-reducing end.</text>
        <dbReference type="EC" id="4.2.2.29"/>
    </reaction>
</comment>
<dbReference type="Pfam" id="PF02618">
    <property type="entry name" value="YceG"/>
    <property type="match status" value="1"/>
</dbReference>
<evidence type="ECO:0000313" key="9">
    <source>
        <dbReference type="Proteomes" id="UP000633278"/>
    </source>
</evidence>
<feature type="transmembrane region" description="Helical" evidence="7">
    <location>
        <begin position="7"/>
        <end position="23"/>
    </location>
</feature>
<keyword evidence="4 7" id="KW-0472">Membrane</keyword>
<comment type="caution">
    <text evidence="8">The sequence shown here is derived from an EMBL/GenBank/DDBJ whole genome shotgun (WGS) entry which is preliminary data.</text>
</comment>
<evidence type="ECO:0000256" key="2">
    <source>
        <dbReference type="ARBA" id="ARBA00022692"/>
    </source>
</evidence>
<keyword evidence="6 7" id="KW-0961">Cell wall biogenesis/degradation</keyword>
<organism evidence="8 9">
    <name type="scientific">Polaribacter pacificus</name>
    <dbReference type="NCBI Taxonomy" id="1775173"/>
    <lineage>
        <taxon>Bacteria</taxon>
        <taxon>Pseudomonadati</taxon>
        <taxon>Bacteroidota</taxon>
        <taxon>Flavobacteriia</taxon>
        <taxon>Flavobacteriales</taxon>
        <taxon>Flavobacteriaceae</taxon>
    </lineage>
</organism>
<evidence type="ECO:0000256" key="3">
    <source>
        <dbReference type="ARBA" id="ARBA00022989"/>
    </source>
</evidence>
<name>A0A917MEJ0_9FLAO</name>
<dbReference type="Proteomes" id="UP000633278">
    <property type="component" value="Unassembled WGS sequence"/>
</dbReference>
<reference evidence="8" key="2">
    <citation type="submission" date="2020-09" db="EMBL/GenBank/DDBJ databases">
        <authorList>
            <person name="Sun Q."/>
            <person name="Zhou Y."/>
        </authorList>
    </citation>
    <scope>NUCLEOTIDE SEQUENCE</scope>
    <source>
        <strain evidence="8">CGMCC 1.15763</strain>
    </source>
</reference>
<proteinExistence type="inferred from homology"/>
<dbReference type="GO" id="GO:0071555">
    <property type="term" value="P:cell wall organization"/>
    <property type="evidence" value="ECO:0007669"/>
    <property type="project" value="UniProtKB-KW"/>
</dbReference>
<comment type="similarity">
    <text evidence="7">Belongs to the transglycosylase MltG family.</text>
</comment>
<protein>
    <recommendedName>
        <fullName evidence="7">Endolytic murein transglycosylase</fullName>
        <ecNumber evidence="7">4.2.2.29</ecNumber>
    </recommendedName>
    <alternativeName>
        <fullName evidence="7">Peptidoglycan lytic transglycosylase</fullName>
    </alternativeName>
    <alternativeName>
        <fullName evidence="7">Peptidoglycan polymerization terminase</fullName>
    </alternativeName>
</protein>
<keyword evidence="2 7" id="KW-0812">Transmembrane</keyword>
<comment type="subcellular location">
    <subcellularLocation>
        <location evidence="7">Cell membrane</location>
        <topology evidence="7">Single-pass membrane protein</topology>
    </subcellularLocation>
</comment>
<dbReference type="GO" id="GO:0008932">
    <property type="term" value="F:lytic endotransglycosylase activity"/>
    <property type="evidence" value="ECO:0007669"/>
    <property type="project" value="UniProtKB-UniRule"/>
</dbReference>
<keyword evidence="9" id="KW-1185">Reference proteome</keyword>
<evidence type="ECO:0000256" key="7">
    <source>
        <dbReference type="HAMAP-Rule" id="MF_02065"/>
    </source>
</evidence>
<reference evidence="8" key="1">
    <citation type="journal article" date="2014" name="Int. J. Syst. Evol. Microbiol.">
        <title>Complete genome sequence of Corynebacterium casei LMG S-19264T (=DSM 44701T), isolated from a smear-ripened cheese.</title>
        <authorList>
            <consortium name="US DOE Joint Genome Institute (JGI-PGF)"/>
            <person name="Walter F."/>
            <person name="Albersmeier A."/>
            <person name="Kalinowski J."/>
            <person name="Ruckert C."/>
        </authorList>
    </citation>
    <scope>NUCLEOTIDE SEQUENCE</scope>
    <source>
        <strain evidence="8">CGMCC 1.15763</strain>
    </source>
</reference>
<feature type="site" description="Important for catalytic activity" evidence="7">
    <location>
        <position position="214"/>
    </location>
</feature>
<evidence type="ECO:0000256" key="6">
    <source>
        <dbReference type="ARBA" id="ARBA00023316"/>
    </source>
</evidence>
<dbReference type="AlphaFoldDB" id="A0A917MEJ0"/>
<dbReference type="Gene3D" id="3.30.1490.480">
    <property type="entry name" value="Endolytic murein transglycosylase"/>
    <property type="match status" value="1"/>
</dbReference>
<dbReference type="GO" id="GO:0005886">
    <property type="term" value="C:plasma membrane"/>
    <property type="evidence" value="ECO:0007669"/>
    <property type="project" value="UniProtKB-SubCell"/>
</dbReference>
<dbReference type="PANTHER" id="PTHR30518">
    <property type="entry name" value="ENDOLYTIC MUREIN TRANSGLYCOSYLASE"/>
    <property type="match status" value="1"/>
</dbReference>
<comment type="function">
    <text evidence="7">Functions as a peptidoglycan terminase that cleaves nascent peptidoglycan strands endolytically to terminate their elongation.</text>
</comment>
<dbReference type="NCBIfam" id="TIGR00247">
    <property type="entry name" value="endolytic transglycosylase MltG"/>
    <property type="match status" value="1"/>
</dbReference>
<dbReference type="HAMAP" id="MF_02065">
    <property type="entry name" value="MltG"/>
    <property type="match status" value="1"/>
</dbReference>
<keyword evidence="3 7" id="KW-1133">Transmembrane helix</keyword>
<dbReference type="RefSeq" id="WP_188599050.1">
    <property type="nucleotide sequence ID" value="NZ_BMJW01000002.1"/>
</dbReference>
<dbReference type="Gene3D" id="3.30.160.60">
    <property type="entry name" value="Classic Zinc Finger"/>
    <property type="match status" value="1"/>
</dbReference>
<sequence>MTKKKGLIYLVSLCILIACYYAFNSYQKIYSPSTQKDGYIFIATNSGFDDVVKQLEPYVLDTDAFVWVSNKKKYNTNIKAGRYQIKKGLSNNDLINLLRNGLQSPVKVTFNNQDNLEKLAGRIAAQIEPDSLEILTAITDPAFLNKQQFSIDEALGMYIPNSYELYWNTTAENFRNRMLQEYQRFWTENRLFKAKELKMSPKEVITLASIVQKETAKASERPIVAGLYLNRLKRGWPLQADPTIIFALKKKHGDDFVVKRVLTKDLSIKSPYNTYTKNGLPPSLIAMPDISSIDAVLNAAKHNYLYMCASVDKIGYHEFASTLRAHNNNAKKYQRWISSQGIQR</sequence>
<dbReference type="PROSITE" id="PS51257">
    <property type="entry name" value="PROKAR_LIPOPROTEIN"/>
    <property type="match status" value="1"/>
</dbReference>
<dbReference type="PANTHER" id="PTHR30518:SF2">
    <property type="entry name" value="ENDOLYTIC MUREIN TRANSGLYCOSYLASE"/>
    <property type="match status" value="1"/>
</dbReference>
<dbReference type="EMBL" id="BMJW01000002">
    <property type="protein sequence ID" value="GGH00374.1"/>
    <property type="molecule type" value="Genomic_DNA"/>
</dbReference>
<accession>A0A917MEJ0</accession>